<dbReference type="Proteomes" id="UP000682892">
    <property type="component" value="Unassembled WGS sequence"/>
</dbReference>
<dbReference type="PaxDb" id="7159-AAEL008447-PA"/>
<organism evidence="4 5">
    <name type="scientific">Aedes aegypti</name>
    <name type="common">Yellowfever mosquito</name>
    <name type="synonym">Culex aegypti</name>
    <dbReference type="NCBI Taxonomy" id="7159"/>
    <lineage>
        <taxon>Eukaryota</taxon>
        <taxon>Metazoa</taxon>
        <taxon>Ecdysozoa</taxon>
        <taxon>Arthropoda</taxon>
        <taxon>Hexapoda</taxon>
        <taxon>Insecta</taxon>
        <taxon>Pterygota</taxon>
        <taxon>Neoptera</taxon>
        <taxon>Endopterygota</taxon>
        <taxon>Diptera</taxon>
        <taxon>Nematocera</taxon>
        <taxon>Culicoidea</taxon>
        <taxon>Culicidae</taxon>
        <taxon>Culicinae</taxon>
        <taxon>Aedini</taxon>
        <taxon>Aedes</taxon>
        <taxon>Stegomyia</taxon>
    </lineage>
</organism>
<dbReference type="PhylomeDB" id="Q16YS9"/>
<sequence length="132" mass="15576">MTIFAPDQIVAKCRFWCFQRRLRKVKKTTGKIVSTKRILEKTPLHDSRSDTHNMYRDLTVGGAIIQCYSDNSSRHRTRAININVESVKAPKTRHVHFKQFHDSKINFLLVQGNYHKCHHMLFSFRQPKPVKK</sequence>
<dbReference type="Pfam" id="PF01775">
    <property type="entry name" value="Ribosomal_L18A"/>
    <property type="match status" value="1"/>
</dbReference>
<dbReference type="GO" id="GO:0006412">
    <property type="term" value="P:translation"/>
    <property type="evidence" value="ECO:0007669"/>
    <property type="project" value="InterPro"/>
</dbReference>
<dbReference type="eggNOG" id="KOG0829">
    <property type="taxonomic scope" value="Eukaryota"/>
</dbReference>
<feature type="non-terminal residue" evidence="4">
    <location>
        <position position="132"/>
    </location>
</feature>
<dbReference type="OMA" id="RACPRSI"/>
<evidence type="ECO:0000256" key="2">
    <source>
        <dbReference type="ARBA" id="ARBA00035392"/>
    </source>
</evidence>
<dbReference type="VEuPathDB" id="VectorBase:AAEL023152"/>
<protein>
    <recommendedName>
        <fullName evidence="1">Large ribosomal subunit protein eL20</fullName>
    </recommendedName>
    <alternativeName>
        <fullName evidence="2">60S ribosomal protein L18a</fullName>
    </alternativeName>
</protein>
<dbReference type="GO" id="GO:0003735">
    <property type="term" value="F:structural constituent of ribosome"/>
    <property type="evidence" value="ECO:0007669"/>
    <property type="project" value="InterPro"/>
</dbReference>
<dbReference type="STRING" id="7159.Q16YS9"/>
<accession>Q16YS9</accession>
<dbReference type="OrthoDB" id="1294322at2759"/>
<dbReference type="Gene3D" id="3.10.20.10">
    <property type="match status" value="2"/>
</dbReference>
<evidence type="ECO:0000256" key="1">
    <source>
        <dbReference type="ARBA" id="ARBA00035220"/>
    </source>
</evidence>
<dbReference type="AlphaFoldDB" id="Q16YS9"/>
<dbReference type="KEGG" id="aag:5570628"/>
<feature type="domain" description="Large ribosomal subunit protein eL20" evidence="3">
    <location>
        <begin position="45"/>
        <end position="88"/>
    </location>
</feature>
<evidence type="ECO:0000313" key="4">
    <source>
        <dbReference type="EMBL" id="EAT39770.1"/>
    </source>
</evidence>
<dbReference type="InterPro" id="IPR023573">
    <property type="entry name" value="Ribosomal_eL20_dom"/>
</dbReference>
<dbReference type="GO" id="GO:0005840">
    <property type="term" value="C:ribosome"/>
    <property type="evidence" value="ECO:0007669"/>
    <property type="project" value="InterPro"/>
</dbReference>
<name>Q16YS9_AEDAE</name>
<gene>
    <name evidence="4" type="ORF">AaeL_AAEL008447</name>
</gene>
<dbReference type="EMBL" id="CH477510">
    <property type="protein sequence ID" value="EAT39770.1"/>
    <property type="molecule type" value="Genomic_DNA"/>
</dbReference>
<dbReference type="SUPFAM" id="SSF160374">
    <property type="entry name" value="RplX-like"/>
    <property type="match status" value="1"/>
</dbReference>
<proteinExistence type="predicted"/>
<dbReference type="InterPro" id="IPR021138">
    <property type="entry name" value="Ribosomal_eL20_eukaryotes"/>
</dbReference>
<reference evidence="4" key="1">
    <citation type="submission" date="2005-10" db="EMBL/GenBank/DDBJ databases">
        <authorList>
            <person name="Loftus B.J."/>
            <person name="Nene V.M."/>
            <person name="Hannick L.I."/>
            <person name="Bidwell S."/>
            <person name="Haas B."/>
            <person name="Amedeo P."/>
            <person name="Orvis J."/>
            <person name="Wortman J.R."/>
            <person name="White O.R."/>
            <person name="Salzberg S."/>
            <person name="Shumway M."/>
            <person name="Koo H."/>
            <person name="Zhao Y."/>
            <person name="Holmes M."/>
            <person name="Miller J."/>
            <person name="Schatz M."/>
            <person name="Pop M."/>
            <person name="Pai G."/>
            <person name="Utterback T."/>
            <person name="Rogers Y.-H."/>
            <person name="Kravitz S."/>
            <person name="Fraser C.M."/>
        </authorList>
    </citation>
    <scope>NUCLEOTIDE SEQUENCE</scope>
    <source>
        <strain evidence="4">Liverpool</strain>
    </source>
</reference>
<dbReference type="HOGENOM" id="CLU_080773_3_0_1"/>
<dbReference type="PANTHER" id="PTHR10052">
    <property type="entry name" value="60S RIBOSOMAL PROTEIN L18A"/>
    <property type="match status" value="1"/>
</dbReference>
<evidence type="ECO:0000313" key="5">
    <source>
        <dbReference type="Proteomes" id="UP000682892"/>
    </source>
</evidence>
<reference evidence="4" key="3">
    <citation type="submission" date="2012-09" db="EMBL/GenBank/DDBJ databases">
        <authorList>
            <consortium name="VectorBase"/>
        </authorList>
    </citation>
    <scope>NUCLEOTIDE SEQUENCE</scope>
    <source>
        <strain evidence="4">Liverpool</strain>
    </source>
</reference>
<evidence type="ECO:0000259" key="3">
    <source>
        <dbReference type="Pfam" id="PF01775"/>
    </source>
</evidence>
<reference evidence="4" key="2">
    <citation type="journal article" date="2007" name="Science">
        <title>Genome sequence of Aedes aegypti, a major arbovirus vector.</title>
        <authorList>
            <person name="Nene V."/>
            <person name="Wortman J.R."/>
            <person name="Lawson D."/>
            <person name="Haas B."/>
            <person name="Kodira C."/>
            <person name="Tu Z.J."/>
            <person name="Loftus B."/>
            <person name="Xi Z."/>
            <person name="Megy K."/>
            <person name="Grabherr M."/>
            <person name="Ren Q."/>
            <person name="Zdobnov E.M."/>
            <person name="Lobo N.F."/>
            <person name="Campbell K.S."/>
            <person name="Brown S.E."/>
            <person name="Bonaldo M.F."/>
            <person name="Zhu J."/>
            <person name="Sinkins S.P."/>
            <person name="Hogenkamp D.G."/>
            <person name="Amedeo P."/>
            <person name="Arensburger P."/>
            <person name="Atkinson P.W."/>
            <person name="Bidwell S."/>
            <person name="Biedler J."/>
            <person name="Birney E."/>
            <person name="Bruggner R.V."/>
            <person name="Costas J."/>
            <person name="Coy M.R."/>
            <person name="Crabtree J."/>
            <person name="Crawford M."/>
            <person name="Debruyn B."/>
            <person name="Decaprio D."/>
            <person name="Eiglmeier K."/>
            <person name="Eisenstadt E."/>
            <person name="El-Dorry H."/>
            <person name="Gelbart W.M."/>
            <person name="Gomes S.L."/>
            <person name="Hammond M."/>
            <person name="Hannick L.I."/>
            <person name="Hogan J.R."/>
            <person name="Holmes M.H."/>
            <person name="Jaffe D."/>
            <person name="Johnston J.S."/>
            <person name="Kennedy R.C."/>
            <person name="Koo H."/>
            <person name="Kravitz S."/>
            <person name="Kriventseva E.V."/>
            <person name="Kulp D."/>
            <person name="Labutti K."/>
            <person name="Lee E."/>
            <person name="Li S."/>
            <person name="Lovin D.D."/>
            <person name="Mao C."/>
            <person name="Mauceli E."/>
            <person name="Menck C.F."/>
            <person name="Miller J.R."/>
            <person name="Montgomery P."/>
            <person name="Mori A."/>
            <person name="Nascimento A.L."/>
            <person name="Naveira H.F."/>
            <person name="Nusbaum C."/>
            <person name="O'leary S."/>
            <person name="Orvis J."/>
            <person name="Pertea M."/>
            <person name="Quesneville H."/>
            <person name="Reidenbach K.R."/>
            <person name="Rogers Y.H."/>
            <person name="Roth C.W."/>
            <person name="Schneider J.R."/>
            <person name="Schatz M."/>
            <person name="Shumway M."/>
            <person name="Stanke M."/>
            <person name="Stinson E.O."/>
            <person name="Tubio J.M."/>
            <person name="Vanzee J.P."/>
            <person name="Verjovski-Almeida S."/>
            <person name="Werner D."/>
            <person name="White O."/>
            <person name="Wyder S."/>
            <person name="Zeng Q."/>
            <person name="Zhao Q."/>
            <person name="Zhao Y."/>
            <person name="Hill C.A."/>
            <person name="Raikhel A.S."/>
            <person name="Soares M.B."/>
            <person name="Knudson D.L."/>
            <person name="Lee N.H."/>
            <person name="Galagan J."/>
            <person name="Salzberg S.L."/>
            <person name="Paulsen I.T."/>
            <person name="Dimopoulos G."/>
            <person name="Collins F.H."/>
            <person name="Birren B."/>
            <person name="Fraser-Liggett C.M."/>
            <person name="Severson D.W."/>
        </authorList>
    </citation>
    <scope>NUCLEOTIDE SEQUENCE [LARGE SCALE GENOMIC DNA]</scope>
    <source>
        <strain evidence="4">Liverpool</strain>
    </source>
</reference>